<sequence>MQARILRHAPGNEYFFREGCFITELSNEDHDPAASMARARVEPGRTTAWHALNQTAERYVILEGQGRVEVGDLQPQNVDPGDVVIIPPGVRQRITCTSTSDLIFLAVCTPRFDPRNYIALEK</sequence>
<dbReference type="AlphaFoldDB" id="A0A1I3Z4A7"/>
<dbReference type="Pfam" id="PF07883">
    <property type="entry name" value="Cupin_2"/>
    <property type="match status" value="1"/>
</dbReference>
<evidence type="ECO:0000313" key="2">
    <source>
        <dbReference type="EMBL" id="SFK38902.1"/>
    </source>
</evidence>
<gene>
    <name evidence="2" type="ORF">SAMN04488082_12242</name>
</gene>
<dbReference type="InterPro" id="IPR014710">
    <property type="entry name" value="RmlC-like_jellyroll"/>
</dbReference>
<feature type="domain" description="Cupin type-2" evidence="1">
    <location>
        <begin position="39"/>
        <end position="107"/>
    </location>
</feature>
<dbReference type="CDD" id="cd02214">
    <property type="entry name" value="cupin_MJ1618"/>
    <property type="match status" value="1"/>
</dbReference>
<accession>A0A1I3Z4A7</accession>
<keyword evidence="3" id="KW-1185">Reference proteome</keyword>
<dbReference type="RefSeq" id="WP_092378578.1">
    <property type="nucleotide sequence ID" value="NZ_FORX01000022.1"/>
</dbReference>
<reference evidence="3" key="1">
    <citation type="submission" date="2016-10" db="EMBL/GenBank/DDBJ databases">
        <authorList>
            <person name="Varghese N."/>
            <person name="Submissions S."/>
        </authorList>
    </citation>
    <scope>NUCLEOTIDE SEQUENCE [LARGE SCALE GENOMIC DNA]</scope>
    <source>
        <strain evidence="3">DSM 5918</strain>
    </source>
</reference>
<organism evidence="2 3">
    <name type="scientific">Desulfomicrobium apsheronum</name>
    <dbReference type="NCBI Taxonomy" id="52560"/>
    <lineage>
        <taxon>Bacteria</taxon>
        <taxon>Pseudomonadati</taxon>
        <taxon>Thermodesulfobacteriota</taxon>
        <taxon>Desulfovibrionia</taxon>
        <taxon>Desulfovibrionales</taxon>
        <taxon>Desulfomicrobiaceae</taxon>
        <taxon>Desulfomicrobium</taxon>
    </lineage>
</organism>
<evidence type="ECO:0000259" key="1">
    <source>
        <dbReference type="Pfam" id="PF07883"/>
    </source>
</evidence>
<dbReference type="InterPro" id="IPR052044">
    <property type="entry name" value="PKS_Associated_Protein"/>
</dbReference>
<dbReference type="Proteomes" id="UP000198635">
    <property type="component" value="Unassembled WGS sequence"/>
</dbReference>
<dbReference type="SUPFAM" id="SSF51182">
    <property type="entry name" value="RmlC-like cupins"/>
    <property type="match status" value="1"/>
</dbReference>
<dbReference type="InterPro" id="IPR011051">
    <property type="entry name" value="RmlC_Cupin_sf"/>
</dbReference>
<dbReference type="OrthoDB" id="9180677at2"/>
<protein>
    <submittedName>
        <fullName evidence="2">Cupin domain-containing protein</fullName>
    </submittedName>
</protein>
<dbReference type="PANTHER" id="PTHR36114:SF8">
    <property type="entry name" value="CUPIN TYPE-1 DOMAIN-CONTAINING PROTEIN"/>
    <property type="match status" value="1"/>
</dbReference>
<dbReference type="Gene3D" id="2.60.120.10">
    <property type="entry name" value="Jelly Rolls"/>
    <property type="match status" value="1"/>
</dbReference>
<evidence type="ECO:0000313" key="3">
    <source>
        <dbReference type="Proteomes" id="UP000198635"/>
    </source>
</evidence>
<dbReference type="EMBL" id="FORX01000022">
    <property type="protein sequence ID" value="SFK38902.1"/>
    <property type="molecule type" value="Genomic_DNA"/>
</dbReference>
<dbReference type="STRING" id="52560.SAMN04488082_12242"/>
<name>A0A1I3Z4A7_9BACT</name>
<dbReference type="InterPro" id="IPR013096">
    <property type="entry name" value="Cupin_2"/>
</dbReference>
<proteinExistence type="predicted"/>
<dbReference type="PANTHER" id="PTHR36114">
    <property type="entry name" value="16.7 KDA PROTEIN IN WHIE LOCUS"/>
    <property type="match status" value="1"/>
</dbReference>